<keyword evidence="4" id="KW-1185">Reference proteome</keyword>
<dbReference type="PANTHER" id="PTHR34980">
    <property type="entry name" value="INNER MEMBRANE PROTEIN-RELATED-RELATED"/>
    <property type="match status" value="1"/>
</dbReference>
<dbReference type="EMBL" id="QEXV01000006">
    <property type="protein sequence ID" value="PWE16518.1"/>
    <property type="molecule type" value="Genomic_DNA"/>
</dbReference>
<dbReference type="Pfam" id="PF05656">
    <property type="entry name" value="DUF805"/>
    <property type="match status" value="1"/>
</dbReference>
<name>A0A2U2BRB2_9PROT</name>
<gene>
    <name evidence="3" type="ORF">DDZ18_12165</name>
</gene>
<evidence type="ECO:0008006" key="5">
    <source>
        <dbReference type="Google" id="ProtNLM"/>
    </source>
</evidence>
<dbReference type="PANTHER" id="PTHR34980:SF3">
    <property type="entry name" value="BLR8105 PROTEIN"/>
    <property type="match status" value="1"/>
</dbReference>
<evidence type="ECO:0000256" key="2">
    <source>
        <dbReference type="SAM" id="Phobius"/>
    </source>
</evidence>
<evidence type="ECO:0000313" key="3">
    <source>
        <dbReference type="EMBL" id="PWE16518.1"/>
    </source>
</evidence>
<dbReference type="AlphaFoldDB" id="A0A2U2BRB2"/>
<evidence type="ECO:0000313" key="4">
    <source>
        <dbReference type="Proteomes" id="UP000245168"/>
    </source>
</evidence>
<keyword evidence="2" id="KW-0812">Transmembrane</keyword>
<dbReference type="Proteomes" id="UP000245168">
    <property type="component" value="Unassembled WGS sequence"/>
</dbReference>
<proteinExistence type="predicted"/>
<dbReference type="RefSeq" id="WP_109253673.1">
    <property type="nucleotide sequence ID" value="NZ_QEXV01000006.1"/>
</dbReference>
<feature type="transmembrane region" description="Helical" evidence="2">
    <location>
        <begin position="71"/>
        <end position="93"/>
    </location>
</feature>
<evidence type="ECO:0000256" key="1">
    <source>
        <dbReference type="SAM" id="MobiDB-lite"/>
    </source>
</evidence>
<dbReference type="InterPro" id="IPR008523">
    <property type="entry name" value="DUF805"/>
</dbReference>
<organism evidence="3 4">
    <name type="scientific">Marinicauda salina</name>
    <dbReference type="NCBI Taxonomy" id="2135793"/>
    <lineage>
        <taxon>Bacteria</taxon>
        <taxon>Pseudomonadati</taxon>
        <taxon>Pseudomonadota</taxon>
        <taxon>Alphaproteobacteria</taxon>
        <taxon>Maricaulales</taxon>
        <taxon>Maricaulaceae</taxon>
        <taxon>Marinicauda</taxon>
    </lineage>
</organism>
<protein>
    <recommendedName>
        <fullName evidence="5">DUF805 domain-containing protein</fullName>
    </recommendedName>
</protein>
<comment type="caution">
    <text evidence="3">The sequence shown here is derived from an EMBL/GenBank/DDBJ whole genome shotgun (WGS) entry which is preliminary data.</text>
</comment>
<reference evidence="4" key="1">
    <citation type="submission" date="2018-05" db="EMBL/GenBank/DDBJ databases">
        <authorList>
            <person name="Liu B.-T."/>
        </authorList>
    </citation>
    <scope>NUCLEOTIDE SEQUENCE [LARGE SCALE GENOMIC DNA]</scope>
    <source>
        <strain evidence="4">WD6-1</strain>
    </source>
</reference>
<dbReference type="GO" id="GO:0005886">
    <property type="term" value="C:plasma membrane"/>
    <property type="evidence" value="ECO:0007669"/>
    <property type="project" value="TreeGrafter"/>
</dbReference>
<feature type="region of interest" description="Disordered" evidence="1">
    <location>
        <begin position="154"/>
        <end position="181"/>
    </location>
</feature>
<sequence length="181" mass="18530">MNIGHLLFSPNGRIGQQEYWIGVLIIIAANIVANFIPILGFIVSLGLIYVGVCVYGKRLHDTGRTAWIHAVPWAVSIVLGIIGMIMVGGAVFAAMSGSGEVDMAAMMAGSSGAFLVFSLSFLVWIAYTIWVGVLKGDAGANQYGEPVLAGAAAGGAAPAQPSAPPASDPAEGGSDEDKPQG</sequence>
<feature type="transmembrane region" description="Helical" evidence="2">
    <location>
        <begin position="20"/>
        <end position="50"/>
    </location>
</feature>
<keyword evidence="2" id="KW-1133">Transmembrane helix</keyword>
<accession>A0A2U2BRB2</accession>
<dbReference type="OrthoDB" id="9812349at2"/>
<keyword evidence="2" id="KW-0472">Membrane</keyword>
<feature type="transmembrane region" description="Helical" evidence="2">
    <location>
        <begin position="113"/>
        <end position="133"/>
    </location>
</feature>